<dbReference type="InterPro" id="IPR001624">
    <property type="entry name" value="FliE"/>
</dbReference>
<reference evidence="5 6" key="1">
    <citation type="submission" date="2023-03" db="EMBL/GenBank/DDBJ databases">
        <title>YIM 152171 draft genome.</title>
        <authorList>
            <person name="Yang Z."/>
        </authorList>
    </citation>
    <scope>NUCLEOTIDE SEQUENCE [LARGE SCALE GENOMIC DNA]</scope>
    <source>
        <strain evidence="5 6">YIM 152171</strain>
    </source>
</reference>
<dbReference type="GO" id="GO:0009425">
    <property type="term" value="C:bacterial-type flagellum basal body"/>
    <property type="evidence" value="ECO:0007669"/>
    <property type="project" value="UniProtKB-SubCell"/>
</dbReference>
<proteinExistence type="inferred from homology"/>
<dbReference type="PANTHER" id="PTHR34653:SF1">
    <property type="entry name" value="FLAGELLAR HOOK-BASAL BODY COMPLEX PROTEIN FLIE"/>
    <property type="match status" value="1"/>
</dbReference>
<evidence type="ECO:0000256" key="2">
    <source>
        <dbReference type="ARBA" id="ARBA00009272"/>
    </source>
</evidence>
<dbReference type="GO" id="GO:0003774">
    <property type="term" value="F:cytoskeletal motor activity"/>
    <property type="evidence" value="ECO:0007669"/>
    <property type="project" value="InterPro"/>
</dbReference>
<accession>A0AAP3UXK6</accession>
<evidence type="ECO:0000256" key="3">
    <source>
        <dbReference type="ARBA" id="ARBA00023143"/>
    </source>
</evidence>
<dbReference type="GO" id="GO:0005198">
    <property type="term" value="F:structural molecule activity"/>
    <property type="evidence" value="ECO:0007669"/>
    <property type="project" value="InterPro"/>
</dbReference>
<keyword evidence="5" id="KW-0966">Cell projection</keyword>
<protein>
    <recommendedName>
        <fullName evidence="4">Flagellar hook-basal body complex protein FliE</fullName>
    </recommendedName>
</protein>
<comment type="caution">
    <text evidence="5">The sequence shown here is derived from an EMBL/GenBank/DDBJ whole genome shotgun (WGS) entry which is preliminary data.</text>
</comment>
<organism evidence="5 6">
    <name type="scientific">Marinimicrococcus flavescens</name>
    <dbReference type="NCBI Taxonomy" id="3031815"/>
    <lineage>
        <taxon>Bacteria</taxon>
        <taxon>Pseudomonadati</taxon>
        <taxon>Pseudomonadota</taxon>
        <taxon>Alphaproteobacteria</taxon>
        <taxon>Geminicoccales</taxon>
        <taxon>Geminicoccaceae</taxon>
        <taxon>Marinimicrococcus</taxon>
    </lineage>
</organism>
<dbReference type="HAMAP" id="MF_00724">
    <property type="entry name" value="FliE"/>
    <property type="match status" value="1"/>
</dbReference>
<keyword evidence="6" id="KW-1185">Reference proteome</keyword>
<name>A0AAP3UXK6_9PROT</name>
<comment type="similarity">
    <text evidence="2 4">Belongs to the FliE family.</text>
</comment>
<gene>
    <name evidence="4" type="primary">fliE</name>
    <name evidence="5" type="ORF">PZ740_02690</name>
</gene>
<dbReference type="GO" id="GO:0071973">
    <property type="term" value="P:bacterial-type flagellum-dependent cell motility"/>
    <property type="evidence" value="ECO:0007669"/>
    <property type="project" value="InterPro"/>
</dbReference>
<dbReference type="AlphaFoldDB" id="A0AAP3UXK6"/>
<evidence type="ECO:0000256" key="4">
    <source>
        <dbReference type="HAMAP-Rule" id="MF_00724"/>
    </source>
</evidence>
<keyword evidence="5" id="KW-0282">Flagellum</keyword>
<keyword evidence="5" id="KW-0969">Cilium</keyword>
<dbReference type="PANTHER" id="PTHR34653">
    <property type="match status" value="1"/>
</dbReference>
<keyword evidence="3 4" id="KW-0975">Bacterial flagellum</keyword>
<dbReference type="EMBL" id="JARGEQ010000016">
    <property type="protein sequence ID" value="MDF1585288.1"/>
    <property type="molecule type" value="Genomic_DNA"/>
</dbReference>
<sequence length="101" mass="10518">MRIGSTAQAIAAYSAAARRPEPPQAAQDAAPSFGSVLRQELAGTVADLRRGEAASVAGVTGRSSIQEVVEAVSQAELGLQKLAAVRDRAISAYQEILRMPI</sequence>
<comment type="subcellular location">
    <subcellularLocation>
        <location evidence="1 4">Bacterial flagellum basal body</location>
    </subcellularLocation>
</comment>
<dbReference type="Pfam" id="PF02049">
    <property type="entry name" value="FliE"/>
    <property type="match status" value="1"/>
</dbReference>
<evidence type="ECO:0000256" key="1">
    <source>
        <dbReference type="ARBA" id="ARBA00004117"/>
    </source>
</evidence>
<dbReference type="RefSeq" id="WP_327787703.1">
    <property type="nucleotide sequence ID" value="NZ_JARGEQ010000016.1"/>
</dbReference>
<evidence type="ECO:0000313" key="6">
    <source>
        <dbReference type="Proteomes" id="UP001301140"/>
    </source>
</evidence>
<dbReference type="Proteomes" id="UP001301140">
    <property type="component" value="Unassembled WGS sequence"/>
</dbReference>
<evidence type="ECO:0000313" key="5">
    <source>
        <dbReference type="EMBL" id="MDF1585288.1"/>
    </source>
</evidence>